<dbReference type="Gene3D" id="2.60.120.1000">
    <property type="match status" value="1"/>
</dbReference>
<dbReference type="Pfam" id="PF00431">
    <property type="entry name" value="CUB"/>
    <property type="match status" value="4"/>
</dbReference>
<comment type="subcellular location">
    <subcellularLocation>
        <location evidence="1">Secreted</location>
    </subcellularLocation>
</comment>
<feature type="domain" description="CUB" evidence="8">
    <location>
        <begin position="646"/>
        <end position="767"/>
    </location>
</feature>
<dbReference type="Proteomes" id="UP000053240">
    <property type="component" value="Unassembled WGS sequence"/>
</dbReference>
<evidence type="ECO:0000256" key="5">
    <source>
        <dbReference type="ARBA" id="ARBA00023157"/>
    </source>
</evidence>
<keyword evidence="3" id="KW-0677">Repeat</keyword>
<dbReference type="GO" id="GO:0005201">
    <property type="term" value="F:extracellular matrix structural constituent"/>
    <property type="evidence" value="ECO:0007669"/>
    <property type="project" value="InterPro"/>
</dbReference>
<evidence type="ECO:0000256" key="4">
    <source>
        <dbReference type="ARBA" id="ARBA00023119"/>
    </source>
</evidence>
<keyword evidence="5" id="KW-1015">Disulfide bond</keyword>
<feature type="domain" description="CUB" evidence="8">
    <location>
        <begin position="494"/>
        <end position="614"/>
    </location>
</feature>
<dbReference type="SMART" id="SM00042">
    <property type="entry name" value="CUB"/>
    <property type="match status" value="4"/>
</dbReference>
<dbReference type="InterPro" id="IPR000885">
    <property type="entry name" value="Fib_collagen_C"/>
</dbReference>
<dbReference type="InParanoid" id="A0A194QRP3"/>
<feature type="compositionally biased region" description="Low complexity" evidence="7">
    <location>
        <begin position="55"/>
        <end position="71"/>
    </location>
</feature>
<reference evidence="9 10" key="1">
    <citation type="journal article" date="2015" name="Nat. Commun.">
        <title>Outbred genome sequencing and CRISPR/Cas9 gene editing in butterflies.</title>
        <authorList>
            <person name="Li X."/>
            <person name="Fan D."/>
            <person name="Zhang W."/>
            <person name="Liu G."/>
            <person name="Zhang L."/>
            <person name="Zhao L."/>
            <person name="Fang X."/>
            <person name="Chen L."/>
            <person name="Dong Y."/>
            <person name="Chen Y."/>
            <person name="Ding Y."/>
            <person name="Zhao R."/>
            <person name="Feng M."/>
            <person name="Zhu Y."/>
            <person name="Feng Y."/>
            <person name="Jiang X."/>
            <person name="Zhu D."/>
            <person name="Xiang H."/>
            <person name="Feng X."/>
            <person name="Li S."/>
            <person name="Wang J."/>
            <person name="Zhang G."/>
            <person name="Kronforst M.R."/>
            <person name="Wang W."/>
        </authorList>
    </citation>
    <scope>NUCLEOTIDE SEQUENCE [LARGE SCALE GENOMIC DNA]</scope>
    <source>
        <strain evidence="9">Ya'a_city_454_Pm</strain>
        <tissue evidence="9">Whole body</tissue>
    </source>
</reference>
<comment type="caution">
    <text evidence="6">Lacks conserved residue(s) required for the propagation of feature annotation.</text>
</comment>
<dbReference type="GO" id="GO:0005581">
    <property type="term" value="C:collagen trimer"/>
    <property type="evidence" value="ECO:0007669"/>
    <property type="project" value="UniProtKB-KW"/>
</dbReference>
<evidence type="ECO:0000256" key="2">
    <source>
        <dbReference type="ARBA" id="ARBA00022525"/>
    </source>
</evidence>
<feature type="domain" description="CUB" evidence="8">
    <location>
        <begin position="346"/>
        <end position="477"/>
    </location>
</feature>
<dbReference type="InterPro" id="IPR008160">
    <property type="entry name" value="Collagen"/>
</dbReference>
<keyword evidence="10" id="KW-1185">Reference proteome</keyword>
<evidence type="ECO:0000256" key="7">
    <source>
        <dbReference type="SAM" id="MobiDB-lite"/>
    </source>
</evidence>
<evidence type="ECO:0000256" key="6">
    <source>
        <dbReference type="PROSITE-ProRule" id="PRU00059"/>
    </source>
</evidence>
<dbReference type="Gene3D" id="2.60.120.290">
    <property type="entry name" value="Spermadhesin, CUB domain"/>
    <property type="match status" value="4"/>
</dbReference>
<organism evidence="9 10">
    <name type="scientific">Papilio machaon</name>
    <name type="common">Old World swallowtail butterfly</name>
    <dbReference type="NCBI Taxonomy" id="76193"/>
    <lineage>
        <taxon>Eukaryota</taxon>
        <taxon>Metazoa</taxon>
        <taxon>Ecdysozoa</taxon>
        <taxon>Arthropoda</taxon>
        <taxon>Hexapoda</taxon>
        <taxon>Insecta</taxon>
        <taxon>Pterygota</taxon>
        <taxon>Neoptera</taxon>
        <taxon>Endopterygota</taxon>
        <taxon>Lepidoptera</taxon>
        <taxon>Glossata</taxon>
        <taxon>Ditrysia</taxon>
        <taxon>Papilionoidea</taxon>
        <taxon>Papilionidae</taxon>
        <taxon>Papilioninae</taxon>
        <taxon>Papilio</taxon>
    </lineage>
</organism>
<evidence type="ECO:0000256" key="1">
    <source>
        <dbReference type="ARBA" id="ARBA00004613"/>
    </source>
</evidence>
<accession>A0A194QRP3</accession>
<dbReference type="FunFam" id="2.60.120.290:FF:000058">
    <property type="entry name" value="CUB domaincontaining protein"/>
    <property type="match status" value="1"/>
</dbReference>
<evidence type="ECO:0000313" key="10">
    <source>
        <dbReference type="Proteomes" id="UP000053240"/>
    </source>
</evidence>
<gene>
    <name evidence="9" type="ORF">RR48_11206</name>
</gene>
<protein>
    <submittedName>
        <fullName evidence="9">Suppressor of lurcher protein 1</fullName>
    </submittedName>
</protein>
<dbReference type="EMBL" id="KQ461181">
    <property type="protein sequence ID" value="KPJ07650.1"/>
    <property type="molecule type" value="Genomic_DNA"/>
</dbReference>
<evidence type="ECO:0000256" key="3">
    <source>
        <dbReference type="ARBA" id="ARBA00022737"/>
    </source>
</evidence>
<dbReference type="SUPFAM" id="SSF49854">
    <property type="entry name" value="Spermadhesin, CUB domain"/>
    <property type="match status" value="4"/>
</dbReference>
<dbReference type="Pfam" id="PF01410">
    <property type="entry name" value="COLFI"/>
    <property type="match status" value="1"/>
</dbReference>
<dbReference type="FunCoup" id="A0A194QRP3">
    <property type="interactions" value="3"/>
</dbReference>
<keyword evidence="2" id="KW-0964">Secreted</keyword>
<dbReference type="CDD" id="cd00041">
    <property type="entry name" value="CUB"/>
    <property type="match status" value="4"/>
</dbReference>
<name>A0A194QRP3_PAPMA</name>
<feature type="domain" description="CUB" evidence="8">
    <location>
        <begin position="783"/>
        <end position="900"/>
    </location>
</feature>
<feature type="region of interest" description="Disordered" evidence="7">
    <location>
        <begin position="51"/>
        <end position="106"/>
    </location>
</feature>
<proteinExistence type="predicted"/>
<dbReference type="InterPro" id="IPR000859">
    <property type="entry name" value="CUB_dom"/>
</dbReference>
<dbReference type="STRING" id="76193.A0A194QRP3"/>
<dbReference type="GO" id="GO:0005576">
    <property type="term" value="C:extracellular region"/>
    <property type="evidence" value="ECO:0007669"/>
    <property type="project" value="UniProtKB-SubCell"/>
</dbReference>
<keyword evidence="4" id="KW-0176">Collagen</keyword>
<evidence type="ECO:0000313" key="9">
    <source>
        <dbReference type="EMBL" id="KPJ07650.1"/>
    </source>
</evidence>
<dbReference type="PANTHER" id="PTHR24251">
    <property type="entry name" value="OVOCHYMASE-RELATED"/>
    <property type="match status" value="1"/>
</dbReference>
<evidence type="ECO:0000259" key="8">
    <source>
        <dbReference type="PROSITE" id="PS01180"/>
    </source>
</evidence>
<dbReference type="AlphaFoldDB" id="A0A194QRP3"/>
<sequence>MGSSPAAQSALDYALQWRNIEIDEVARTNSMPCSSPADGVTTELTAEYLQGERGPTGPVGPTGAAGMPGPKGETGERGPPGQPGSPGVCLPPYDPDDDMGDSALGDKGKPLTRLCKEYPFVQAASEENKLYWMKEHNPFLVACPRSGWTCLQVREKSFKTNYTSIGRQFWLSEQKFNITEFYGLSSDQISFLQSQAGSARQKIRYNCINSWVLPKDRERSLQILLWNDVLIGPYPEDRSPLFYSILEDKCNESNEAGLSPAYTDIWIETSSHRLPIIDFKIRDINRVKTNSLSKLQYTNPLTFSDDIFRLHIVKSIMKTSTALILLVHLSLHTVDEGQAVDPSCRCIRYTSTYGKERGTFSSPDYPRPYSAHAGCYMYTFIAASHQIVEIFFTDFDIYKENLDCTRGDFVKVYTEVGVHGPGPPSITEYSMWSRVLCGNRADAPPAIYSHGPVLILELNIGSKVTNATGFIGTFKFIDRRNFETDGVHVQDTWCDYIFDSNPNTPAHGRLYSPRYPSSYPNNIRCNYHFKARKYERIKLVFEELFLQKGDESCLNRADVIKVYDGRSSAAPVLSILCNEVVGYEIMSTGPELLVQFTANSNIPGQGFKARYQFQMEDNANKDTLKASTDDSGSSFGPAVSAATSSCHQIFRSDKSKNGTITSPKYPLSYLPKTQCHYDFLGRGRERVRLVFEDFSLQKMTGYRMDCDSTDSIDIFLYVEGRLEKMVSLCRNELPKPIMSNGPKLSMVFRGLHSSGNSRGFKISYAFVTDYALKSGKQLLEYPCAFVFNSSEKGRGSITSPNYPGIYPRDTECNYFFYGNRDERVRLHFTHFDIEGVIPCKAVSASDYIQFSSQMVDVESPRYCGQLNELHFTSKNNFLKLTFKSNDRLDATGFRADYIFLRDSEMHSMTMPEFADNETHLHQYIAELEYVYL</sequence>
<dbReference type="InterPro" id="IPR035914">
    <property type="entry name" value="Sperma_CUB_dom_sf"/>
</dbReference>
<dbReference type="PROSITE" id="PS01180">
    <property type="entry name" value="CUB"/>
    <property type="match status" value="4"/>
</dbReference>
<dbReference type="Pfam" id="PF01391">
    <property type="entry name" value="Collagen"/>
    <property type="match status" value="1"/>
</dbReference>